<dbReference type="AlphaFoldDB" id="A0A0F7SGX8"/>
<feature type="region of interest" description="Disordered" evidence="1">
    <location>
        <begin position="189"/>
        <end position="208"/>
    </location>
</feature>
<organism evidence="4">
    <name type="scientific">Phaffia rhodozyma</name>
    <name type="common">Yeast</name>
    <name type="synonym">Xanthophyllomyces dendrorhous</name>
    <dbReference type="NCBI Taxonomy" id="264483"/>
    <lineage>
        <taxon>Eukaryota</taxon>
        <taxon>Fungi</taxon>
        <taxon>Dikarya</taxon>
        <taxon>Basidiomycota</taxon>
        <taxon>Agaricomycotina</taxon>
        <taxon>Tremellomycetes</taxon>
        <taxon>Cystofilobasidiales</taxon>
        <taxon>Mrakiaceae</taxon>
        <taxon>Phaffia</taxon>
    </lineage>
</organism>
<dbReference type="InterPro" id="IPR016137">
    <property type="entry name" value="RGS"/>
</dbReference>
<dbReference type="InterPro" id="IPR036305">
    <property type="entry name" value="RGS_sf"/>
</dbReference>
<dbReference type="GO" id="GO:0008104">
    <property type="term" value="P:intracellular protein localization"/>
    <property type="evidence" value="ECO:0007669"/>
    <property type="project" value="TreeGrafter"/>
</dbReference>
<feature type="transmembrane region" description="Helical" evidence="2">
    <location>
        <begin position="369"/>
        <end position="391"/>
    </location>
</feature>
<evidence type="ECO:0000313" key="4">
    <source>
        <dbReference type="EMBL" id="CDZ96247.1"/>
    </source>
</evidence>
<dbReference type="SMART" id="SM00315">
    <property type="entry name" value="RGS"/>
    <property type="match status" value="1"/>
</dbReference>
<dbReference type="InterPro" id="IPR044926">
    <property type="entry name" value="RGS_subdomain_2"/>
</dbReference>
<evidence type="ECO:0000259" key="3">
    <source>
        <dbReference type="SMART" id="SM00315"/>
    </source>
</evidence>
<dbReference type="PANTHER" id="PTHR13155:SF1">
    <property type="entry name" value="A-KINASE ANCHOR PROTEIN 10, MITOCHONDRIAL"/>
    <property type="match status" value="1"/>
</dbReference>
<keyword evidence="2" id="KW-1133">Transmembrane helix</keyword>
<feature type="compositionally biased region" description="Basic and acidic residues" evidence="1">
    <location>
        <begin position="138"/>
        <end position="155"/>
    </location>
</feature>
<name>A0A0F7SGX8_PHARH</name>
<reference evidence="4" key="1">
    <citation type="submission" date="2014-08" db="EMBL/GenBank/DDBJ databases">
        <authorList>
            <person name="Sharma Rahul"/>
            <person name="Thines Marco"/>
        </authorList>
    </citation>
    <scope>NUCLEOTIDE SEQUENCE</scope>
</reference>
<dbReference type="InterPro" id="IPR052246">
    <property type="entry name" value="Cell_Polariz_PKAAnc"/>
</dbReference>
<dbReference type="EMBL" id="LN483116">
    <property type="protein sequence ID" value="CDZ96247.1"/>
    <property type="molecule type" value="Genomic_DNA"/>
</dbReference>
<dbReference type="Gene3D" id="1.10.167.10">
    <property type="entry name" value="Regulator of G-protein Signalling 4, domain 2"/>
    <property type="match status" value="1"/>
</dbReference>
<feature type="compositionally biased region" description="Polar residues" evidence="1">
    <location>
        <begin position="190"/>
        <end position="201"/>
    </location>
</feature>
<feature type="transmembrane region" description="Helical" evidence="2">
    <location>
        <begin position="339"/>
        <end position="362"/>
    </location>
</feature>
<protein>
    <submittedName>
        <fullName evidence="4">Regulator of G protein signalling superfamily</fullName>
    </submittedName>
</protein>
<evidence type="ECO:0000256" key="2">
    <source>
        <dbReference type="SAM" id="Phobius"/>
    </source>
</evidence>
<proteinExistence type="predicted"/>
<feature type="region of interest" description="Disordered" evidence="1">
    <location>
        <begin position="103"/>
        <end position="155"/>
    </location>
</feature>
<dbReference type="PANTHER" id="PTHR13155">
    <property type="entry name" value="A-KINASE ANCHOR PROTEINS"/>
    <property type="match status" value="1"/>
</dbReference>
<feature type="domain" description="RGS" evidence="3">
    <location>
        <begin position="16"/>
        <end position="334"/>
    </location>
</feature>
<keyword evidence="2" id="KW-0472">Membrane</keyword>
<dbReference type="SUPFAM" id="SSF48097">
    <property type="entry name" value="Regulator of G-protein signaling, RGS"/>
    <property type="match status" value="1"/>
</dbReference>
<evidence type="ECO:0000256" key="1">
    <source>
        <dbReference type="SAM" id="MobiDB-lite"/>
    </source>
</evidence>
<feature type="transmembrane region" description="Helical" evidence="2">
    <location>
        <begin position="426"/>
        <end position="446"/>
    </location>
</feature>
<sequence>MARPSDQNGTRNRFPTLDEVLLRKTRPPVDLFCFYIFLQREGQEDILDFWLDVHQHENLCRAYFKDVRKSGRNIAQEWPQYWNRALQQGSSYDAAAGITPHARQSYLRSSDPFADPHEQHQQNSSTNGVHDNPAMAQESKEAHPAPIFCRERRDTETDVAGASVMRTVDGKRSPSIGGSFQGEKVGLVSPQAQGQAKRSSGGSIGGKWTNGLGWGQGPVLGGAKEKRKSRAPTVIPRNSAITKGELLLSAERIYARYLTQGGEKEIYLPPSLRIPRFPLPGHLSHVDSNSLDVDAEALASVPDMFVRQKAYTHAVLVQDAYPRFLRAKAFGNLTPFTCFFRLLLGLLITWGGLTAAFCFVFLDIQPRRLRLSLLVPFYISLHLLLSALYALDPLMVLLFNRSETTPFSYLSIQEPYVRKLLRKRSILLEGGILLLLLAGIMLWYWVPGHRL</sequence>
<dbReference type="GO" id="GO:0005886">
    <property type="term" value="C:plasma membrane"/>
    <property type="evidence" value="ECO:0007669"/>
    <property type="project" value="TreeGrafter"/>
</dbReference>
<keyword evidence="2" id="KW-0812">Transmembrane</keyword>
<accession>A0A0F7SGX8</accession>